<protein>
    <recommendedName>
        <fullName evidence="3">Lipocalin/cytosolic fatty-acid binding domain-containing protein</fullName>
    </recommendedName>
</protein>
<dbReference type="STRING" id="1331007.AALB_0238"/>
<dbReference type="OrthoDB" id="5348860at2"/>
<proteinExistence type="predicted"/>
<evidence type="ECO:0008006" key="3">
    <source>
        <dbReference type="Google" id="ProtNLM"/>
    </source>
</evidence>
<keyword evidence="2" id="KW-1185">Reference proteome</keyword>
<dbReference type="Proteomes" id="UP000014461">
    <property type="component" value="Unassembled WGS sequence"/>
</dbReference>
<accession>R9PFX6</accession>
<name>R9PFX6_AGAAL</name>
<organism evidence="1 2">
    <name type="scientific">Agarivorans albus MKT 106</name>
    <dbReference type="NCBI Taxonomy" id="1331007"/>
    <lineage>
        <taxon>Bacteria</taxon>
        <taxon>Pseudomonadati</taxon>
        <taxon>Pseudomonadota</taxon>
        <taxon>Gammaproteobacteria</taxon>
        <taxon>Alteromonadales</taxon>
        <taxon>Alteromonadaceae</taxon>
        <taxon>Agarivorans</taxon>
    </lineage>
</organism>
<evidence type="ECO:0000313" key="2">
    <source>
        <dbReference type="Proteomes" id="UP000014461"/>
    </source>
</evidence>
<dbReference type="AlphaFoldDB" id="R9PFX6"/>
<dbReference type="EMBL" id="BARX01000001">
    <property type="protein sequence ID" value="GAD00158.1"/>
    <property type="molecule type" value="Genomic_DNA"/>
</dbReference>
<reference evidence="1" key="1">
    <citation type="journal article" date="2013" name="Genome Announc.">
        <title>Draft Genome Sequence of Agarivorans albus Strain MKT 106T, an Agarolytic Marine Bacterium.</title>
        <authorList>
            <person name="Yasuike M."/>
            <person name="Nakamura Y."/>
            <person name="Kai W."/>
            <person name="Fujiwara A."/>
            <person name="Fukui Y."/>
            <person name="Satomi M."/>
            <person name="Sano M."/>
        </authorList>
    </citation>
    <scope>NUCLEOTIDE SEQUENCE [LARGE SCALE GENOMIC DNA]</scope>
</reference>
<evidence type="ECO:0000313" key="1">
    <source>
        <dbReference type="EMBL" id="GAD00158.1"/>
    </source>
</evidence>
<comment type="caution">
    <text evidence="1">The sequence shown here is derived from an EMBL/GenBank/DDBJ whole genome shotgun (WGS) entry which is preliminary data.</text>
</comment>
<sequence>MGVASSSATQLQCLGTEPFWGLDVEGGVIQYSDIDDNITMFELKEKLASINHTNRWIIQGADSKEGKITISLSKTEQCSDDMSDFAYEYDVTFAMGENAYSGCCNRIKN</sequence>
<gene>
    <name evidence="1" type="ORF">AALB_0238</name>
</gene>